<name>A0A940WJ92_9ACTN</name>
<evidence type="ECO:0000259" key="6">
    <source>
        <dbReference type="Pfam" id="PF00155"/>
    </source>
</evidence>
<dbReference type="InterPro" id="IPR015424">
    <property type="entry name" value="PyrdxlP-dep_Trfase"/>
</dbReference>
<feature type="domain" description="Aminotransferase class I/classII large" evidence="6">
    <location>
        <begin position="33"/>
        <end position="327"/>
    </location>
</feature>
<dbReference type="SUPFAM" id="SSF53383">
    <property type="entry name" value="PLP-dependent transferases"/>
    <property type="match status" value="1"/>
</dbReference>
<evidence type="ECO:0000256" key="5">
    <source>
        <dbReference type="ARBA" id="ARBA00037974"/>
    </source>
</evidence>
<evidence type="ECO:0000256" key="2">
    <source>
        <dbReference type="ARBA" id="ARBA00012224"/>
    </source>
</evidence>
<evidence type="ECO:0000256" key="3">
    <source>
        <dbReference type="ARBA" id="ARBA00022898"/>
    </source>
</evidence>
<keyword evidence="7" id="KW-0808">Transferase</keyword>
<dbReference type="PANTHER" id="PTHR43525:SF2">
    <property type="entry name" value="CYSTATHIONINE BETA-LYASE-RELATED"/>
    <property type="match status" value="1"/>
</dbReference>
<keyword evidence="8" id="KW-1185">Reference proteome</keyword>
<organism evidence="7 8">
    <name type="scientific">Microbispora oryzae</name>
    <dbReference type="NCBI Taxonomy" id="2806554"/>
    <lineage>
        <taxon>Bacteria</taxon>
        <taxon>Bacillati</taxon>
        <taxon>Actinomycetota</taxon>
        <taxon>Actinomycetes</taxon>
        <taxon>Streptosporangiales</taxon>
        <taxon>Streptosporangiaceae</taxon>
        <taxon>Microbispora</taxon>
    </lineage>
</organism>
<protein>
    <recommendedName>
        <fullName evidence="2">cysteine-S-conjugate beta-lyase</fullName>
        <ecNumber evidence="2">4.4.1.13</ecNumber>
    </recommendedName>
</protein>
<dbReference type="InterPro" id="IPR004839">
    <property type="entry name" value="Aminotransferase_I/II_large"/>
</dbReference>
<dbReference type="InterPro" id="IPR015422">
    <property type="entry name" value="PyrdxlP-dep_Trfase_small"/>
</dbReference>
<keyword evidence="7" id="KW-0032">Aminotransferase</keyword>
<dbReference type="Proteomes" id="UP000674234">
    <property type="component" value="Unassembled WGS sequence"/>
</dbReference>
<comment type="similarity">
    <text evidence="5">Belongs to the class-II pyridoxal-phosphate-dependent aminotransferase family. MalY/PatB cystathionine beta-lyase subfamily.</text>
</comment>
<keyword evidence="3" id="KW-0663">Pyridoxal phosphate</keyword>
<dbReference type="InterPro" id="IPR015421">
    <property type="entry name" value="PyrdxlP-dep_Trfase_major"/>
</dbReference>
<evidence type="ECO:0000256" key="1">
    <source>
        <dbReference type="ARBA" id="ARBA00001933"/>
    </source>
</evidence>
<evidence type="ECO:0000256" key="4">
    <source>
        <dbReference type="ARBA" id="ARBA00023239"/>
    </source>
</evidence>
<dbReference type="EMBL" id="JAFCNB010000013">
    <property type="protein sequence ID" value="MBP2706640.1"/>
    <property type="molecule type" value="Genomic_DNA"/>
</dbReference>
<dbReference type="InterPro" id="IPR051798">
    <property type="entry name" value="Class-II_PLP-Dep_Aminotrans"/>
</dbReference>
<gene>
    <name evidence="7" type="ORF">JOL79_22790</name>
</gene>
<keyword evidence="4" id="KW-0456">Lyase</keyword>
<sequence length="334" mass="35537">MDFPLPEAVVEAVARRVATDLGYPAWDDDATCPPLAEAFAARMEARYGWPADPAHVRAFTDVNQALQVLLDVTTSAGDAVATHVPAYDPFLATIAGMGRRLLPIPVAADGSFALPAEPAAVLLLVNPHNPTGRSYTRAELESLAHYAERHGSLVIADEIHADLTYAPARHIPFATILPERTVTLTSASKAFNLGGLRCAVAHLGARPVREALAARPAHIYGAPGVLAVDATIAAWRHGDPWLAEVMRVLDRNRRLVAGRLPSGAGHRTPDATYLAWIDFGVPDAAGFLLREARVLLSPGPRYGGAGTFARLNFATSAPILEEILARIGAAINRA</sequence>
<dbReference type="GO" id="GO:0008483">
    <property type="term" value="F:transaminase activity"/>
    <property type="evidence" value="ECO:0007669"/>
    <property type="project" value="UniProtKB-KW"/>
</dbReference>
<comment type="cofactor">
    <cofactor evidence="1">
        <name>pyridoxal 5'-phosphate</name>
        <dbReference type="ChEBI" id="CHEBI:597326"/>
    </cofactor>
</comment>
<dbReference type="Pfam" id="PF00155">
    <property type="entry name" value="Aminotran_1_2"/>
    <property type="match status" value="1"/>
</dbReference>
<evidence type="ECO:0000313" key="7">
    <source>
        <dbReference type="EMBL" id="MBP2706640.1"/>
    </source>
</evidence>
<dbReference type="PANTHER" id="PTHR43525">
    <property type="entry name" value="PROTEIN MALY"/>
    <property type="match status" value="1"/>
</dbReference>
<comment type="caution">
    <text evidence="7">The sequence shown here is derived from an EMBL/GenBank/DDBJ whole genome shotgun (WGS) entry which is preliminary data.</text>
</comment>
<dbReference type="CDD" id="cd00609">
    <property type="entry name" value="AAT_like"/>
    <property type="match status" value="1"/>
</dbReference>
<dbReference type="EC" id="4.4.1.13" evidence="2"/>
<dbReference type="Gene3D" id="3.90.1150.10">
    <property type="entry name" value="Aspartate Aminotransferase, domain 1"/>
    <property type="match status" value="1"/>
</dbReference>
<dbReference type="Gene3D" id="3.40.640.10">
    <property type="entry name" value="Type I PLP-dependent aspartate aminotransferase-like (Major domain)"/>
    <property type="match status" value="1"/>
</dbReference>
<dbReference type="GO" id="GO:0047804">
    <property type="term" value="F:cysteine-S-conjugate beta-lyase activity"/>
    <property type="evidence" value="ECO:0007669"/>
    <property type="project" value="UniProtKB-EC"/>
</dbReference>
<dbReference type="AlphaFoldDB" id="A0A940WJ92"/>
<accession>A0A940WJ92</accession>
<reference evidence="7" key="1">
    <citation type="submission" date="2021-02" db="EMBL/GenBank/DDBJ databases">
        <title>Draft genome sequence of Microbispora sp. RL4-1S isolated from rice leaves in Thailand.</title>
        <authorList>
            <person name="Muangham S."/>
            <person name="Duangmal K."/>
        </authorList>
    </citation>
    <scope>NUCLEOTIDE SEQUENCE</scope>
    <source>
        <strain evidence="7">RL4-1S</strain>
    </source>
</reference>
<evidence type="ECO:0000313" key="8">
    <source>
        <dbReference type="Proteomes" id="UP000674234"/>
    </source>
</evidence>
<proteinExistence type="inferred from homology"/>
<dbReference type="GO" id="GO:0030170">
    <property type="term" value="F:pyridoxal phosphate binding"/>
    <property type="evidence" value="ECO:0007669"/>
    <property type="project" value="InterPro"/>
</dbReference>